<dbReference type="RefSeq" id="XP_018072214.1">
    <property type="nucleotide sequence ID" value="XM_018219697.1"/>
</dbReference>
<feature type="compositionally biased region" description="Pro residues" evidence="1">
    <location>
        <begin position="267"/>
        <end position="281"/>
    </location>
</feature>
<dbReference type="KEGG" id="psco:LY89DRAFT_732569"/>
<accession>A0A194XCH0</accession>
<keyword evidence="3" id="KW-1185">Reference proteome</keyword>
<dbReference type="OrthoDB" id="10659277at2759"/>
<gene>
    <name evidence="2" type="ORF">LY89DRAFT_732569</name>
</gene>
<evidence type="ECO:0008006" key="4">
    <source>
        <dbReference type="Google" id="ProtNLM"/>
    </source>
</evidence>
<feature type="compositionally biased region" description="Polar residues" evidence="1">
    <location>
        <begin position="338"/>
        <end position="347"/>
    </location>
</feature>
<dbReference type="GeneID" id="28829423"/>
<protein>
    <recommendedName>
        <fullName evidence="4">CCHC-type domain-containing protein</fullName>
    </recommendedName>
</protein>
<evidence type="ECO:0000256" key="1">
    <source>
        <dbReference type="SAM" id="MobiDB-lite"/>
    </source>
</evidence>
<sequence length="546" mass="62334">MDLSGIPALPDEDGIDLNLGNGKDEDEYLIDYTDDEGPSLKTLKDAHAPQLDKALDAIIDESAATLDEIFDESEAYFKEKSLDQVIDESKAYFEGQWFTSKGQKLKTPIAEVDCSQCQRKGHTSRHCSAHLSNGHVSRNCCILCNMRSHRTADCPRLRDGSENRVKRSTAYLYLVVSRDGKPPARMPWYPWHLDFERWKRREANGNLLRPQTPNFAMENYDQEEMYQGLDERVSDPFWDREQDDWTVEDYDQHCGPFFELSRYPSGVPRPPLPPLPNPPAPKKPKKMKAADAPLSETGETAPELTKMVNPFVPKAEKVTRGVNKAGKANPFMPKADNVNHQSRSRYASQGPPRNWFNGDRREDPPFYDADPSRLEPRGRKRDRQDDDSDRNVKRQAQSRNGAPVSDHLRPENLENLENRRLWRRIDPNLRPFLWDVIVGQVEDAKRLKIQPPNETPSPPRRSDDRSRSSHPRPPYVLVDRSKSSTNATPLGPRGNPSHSRPPPRRRRDSDESRRSRDDLDYGEPPRRSGPGGNGGADAPPRPPYEE</sequence>
<reference evidence="2 3" key="1">
    <citation type="submission" date="2015-10" db="EMBL/GenBank/DDBJ databases">
        <title>Full genome of DAOMC 229536 Phialocephala scopiformis, a fungal endophyte of spruce producing the potent anti-insectan compound rugulosin.</title>
        <authorList>
            <consortium name="DOE Joint Genome Institute"/>
            <person name="Walker A.K."/>
            <person name="Frasz S.L."/>
            <person name="Seifert K.A."/>
            <person name="Miller J.D."/>
            <person name="Mondo S.J."/>
            <person name="Labutti K."/>
            <person name="Lipzen A."/>
            <person name="Dockter R."/>
            <person name="Kennedy M."/>
            <person name="Grigoriev I.V."/>
            <person name="Spatafora J.W."/>
        </authorList>
    </citation>
    <scope>NUCLEOTIDE SEQUENCE [LARGE SCALE GENOMIC DNA]</scope>
    <source>
        <strain evidence="2 3">CBS 120377</strain>
    </source>
</reference>
<evidence type="ECO:0000313" key="2">
    <source>
        <dbReference type="EMBL" id="KUJ17859.1"/>
    </source>
</evidence>
<feature type="region of interest" description="Disordered" evidence="1">
    <location>
        <begin position="314"/>
        <end position="414"/>
    </location>
</feature>
<feature type="region of interest" description="Disordered" evidence="1">
    <location>
        <begin position="261"/>
        <end position="300"/>
    </location>
</feature>
<dbReference type="InParanoid" id="A0A194XCH0"/>
<feature type="compositionally biased region" description="Basic and acidic residues" evidence="1">
    <location>
        <begin position="507"/>
        <end position="526"/>
    </location>
</feature>
<name>A0A194XCH0_MOLSC</name>
<dbReference type="AlphaFoldDB" id="A0A194XCH0"/>
<dbReference type="Proteomes" id="UP000070700">
    <property type="component" value="Unassembled WGS sequence"/>
</dbReference>
<dbReference type="EMBL" id="KQ947413">
    <property type="protein sequence ID" value="KUJ17859.1"/>
    <property type="molecule type" value="Genomic_DNA"/>
</dbReference>
<feature type="compositionally biased region" description="Basic and acidic residues" evidence="1">
    <location>
        <begin position="358"/>
        <end position="377"/>
    </location>
</feature>
<proteinExistence type="predicted"/>
<organism evidence="2 3">
    <name type="scientific">Mollisia scopiformis</name>
    <name type="common">Conifer needle endophyte fungus</name>
    <name type="synonym">Phialocephala scopiformis</name>
    <dbReference type="NCBI Taxonomy" id="149040"/>
    <lineage>
        <taxon>Eukaryota</taxon>
        <taxon>Fungi</taxon>
        <taxon>Dikarya</taxon>
        <taxon>Ascomycota</taxon>
        <taxon>Pezizomycotina</taxon>
        <taxon>Leotiomycetes</taxon>
        <taxon>Helotiales</taxon>
        <taxon>Mollisiaceae</taxon>
        <taxon>Mollisia</taxon>
    </lineage>
</organism>
<evidence type="ECO:0000313" key="3">
    <source>
        <dbReference type="Proteomes" id="UP000070700"/>
    </source>
</evidence>
<feature type="region of interest" description="Disordered" evidence="1">
    <location>
        <begin position="444"/>
        <end position="546"/>
    </location>
</feature>